<dbReference type="Proteomes" id="UP000239663">
    <property type="component" value="Unassembled WGS sequence"/>
</dbReference>
<evidence type="ECO:0000256" key="1">
    <source>
        <dbReference type="SAM" id="Coils"/>
    </source>
</evidence>
<dbReference type="PANTHER" id="PTHR38032:SF1">
    <property type="entry name" value="RNA-BINDING PROTEIN KHPB N-TERMINAL DOMAIN-CONTAINING PROTEIN"/>
    <property type="match status" value="1"/>
</dbReference>
<dbReference type="InterPro" id="IPR046865">
    <property type="entry name" value="FapA_b_solenoid"/>
</dbReference>
<feature type="domain" description="Flagellar Assembly Protein A N-terminal region" evidence="2">
    <location>
        <begin position="6"/>
        <end position="167"/>
    </location>
</feature>
<dbReference type="InterPro" id="IPR005646">
    <property type="entry name" value="FapA"/>
</dbReference>
<dbReference type="OrthoDB" id="9816426at2"/>
<reference evidence="3 4" key="1">
    <citation type="submission" date="2017-12" db="EMBL/GenBank/DDBJ databases">
        <title>Taxonomic description and draft genome of Pradoshia cofamensis Gen. nov., sp. nov., a thermotolerant bacillale isolated from anterior gut of earthworm Eisenia fetida.</title>
        <authorList>
            <person name="Saha T."/>
            <person name="Chakraborty R."/>
        </authorList>
    </citation>
    <scope>NUCLEOTIDE SEQUENCE [LARGE SCALE GENOMIC DNA]</scope>
    <source>
        <strain evidence="3 4">EAG3</strain>
    </source>
</reference>
<gene>
    <name evidence="3" type="ORF">CYL18_08140</name>
</gene>
<evidence type="ECO:0000313" key="4">
    <source>
        <dbReference type="Proteomes" id="UP000239663"/>
    </source>
</evidence>
<feature type="coiled-coil region" evidence="1">
    <location>
        <begin position="371"/>
        <end position="405"/>
    </location>
</feature>
<evidence type="ECO:0000259" key="2">
    <source>
        <dbReference type="Pfam" id="PF20250"/>
    </source>
</evidence>
<dbReference type="AlphaFoldDB" id="A0A2S7N1H4"/>
<keyword evidence="4" id="KW-1185">Reference proteome</keyword>
<accession>A0A2S7N1H4</accession>
<name>A0A2S7N1H4_9BACI</name>
<sequence length="448" mass="50031">MAFPFTLEVSSDRLKAWICKEEDVKINVTADEVRKWMNAQGVISGIMENELERLCRNDSRSKRVLVAEGVKPVKGQDGKIIFHVSPHLEKKEGNIVDYRDTMKIFSAETGDRIATIVDPEAGTSGMDVCGNEIVPEPGKAVRLKIGPHAIRHGKEIFAVTDGEVSFNWNVIQVNPFYVVDGDLDLSIGNLYFVGNVTIKGNVRPGYKIRVGGDLKVFGMIEGSDIHAGGSIYVKGGIHGEPDCQIKAGAMLKALYINEANVHAFGDIEVGHYILHSHVTSYQSIRCKNGHLIGGITQAGKFLEIRDAGNIHYTRTQIHIGQTKAIELHKSELDKQTKQIKDNISKLTVIANRLEEMKGETGFLGVKERALLMKHQQTRDLLEQQLLNIREELLRLEYRVDQLDEEIIVHGVCYPNLHIQIGKYAKPLNQACRSVRFIERGKEIAVIPL</sequence>
<proteinExistence type="predicted"/>
<keyword evidence="1" id="KW-0175">Coiled coil</keyword>
<evidence type="ECO:0000313" key="3">
    <source>
        <dbReference type="EMBL" id="PQD95847.1"/>
    </source>
</evidence>
<comment type="caution">
    <text evidence="3">The sequence shown here is derived from an EMBL/GenBank/DDBJ whole genome shotgun (WGS) entry which is preliminary data.</text>
</comment>
<organism evidence="3 4">
    <name type="scientific">Pradoshia eiseniae</name>
    <dbReference type="NCBI Taxonomy" id="2064768"/>
    <lineage>
        <taxon>Bacteria</taxon>
        <taxon>Bacillati</taxon>
        <taxon>Bacillota</taxon>
        <taxon>Bacilli</taxon>
        <taxon>Bacillales</taxon>
        <taxon>Bacillaceae</taxon>
        <taxon>Pradoshia</taxon>
    </lineage>
</organism>
<dbReference type="EMBL" id="PKOZ01000003">
    <property type="protein sequence ID" value="PQD95847.1"/>
    <property type="molecule type" value="Genomic_DNA"/>
</dbReference>
<protein>
    <recommendedName>
        <fullName evidence="2">Flagellar Assembly Protein A N-terminal region domain-containing protein</fullName>
    </recommendedName>
</protein>
<dbReference type="PANTHER" id="PTHR38032">
    <property type="entry name" value="POLYMERASE-RELATED"/>
    <property type="match status" value="1"/>
</dbReference>
<dbReference type="RefSeq" id="WP_104848991.1">
    <property type="nucleotide sequence ID" value="NZ_PKOZ01000003.1"/>
</dbReference>
<dbReference type="Pfam" id="PF20250">
    <property type="entry name" value="FapA_N"/>
    <property type="match status" value="1"/>
</dbReference>
<dbReference type="InterPro" id="IPR046866">
    <property type="entry name" value="FapA_N"/>
</dbReference>
<dbReference type="Pfam" id="PF03961">
    <property type="entry name" value="FapA"/>
    <property type="match status" value="1"/>
</dbReference>